<dbReference type="Proteomes" id="UP001059617">
    <property type="component" value="Chromosome"/>
</dbReference>
<accession>A0ABY5WB52</accession>
<dbReference type="SUPFAM" id="SSF47413">
    <property type="entry name" value="lambda repressor-like DNA-binding domains"/>
    <property type="match status" value="1"/>
</dbReference>
<proteinExistence type="predicted"/>
<keyword evidence="2" id="KW-1185">Reference proteome</keyword>
<reference evidence="1" key="1">
    <citation type="submission" date="2021-04" db="EMBL/GenBank/DDBJ databases">
        <authorList>
            <person name="Hartkoorn R.C."/>
            <person name="Beaudoing E."/>
            <person name="Hot D."/>
        </authorList>
    </citation>
    <scope>NUCLEOTIDE SEQUENCE</scope>
    <source>
        <strain evidence="1">NRRL B-16292</strain>
    </source>
</reference>
<dbReference type="RefSeq" id="WP_259865755.1">
    <property type="nucleotide sequence ID" value="NZ_BAAAST010000003.1"/>
</dbReference>
<dbReference type="EMBL" id="CP073720">
    <property type="protein sequence ID" value="UWP86511.1"/>
    <property type="molecule type" value="Genomic_DNA"/>
</dbReference>
<organism evidence="1 2">
    <name type="scientific">Dactylosporangium fulvum</name>
    <dbReference type="NCBI Taxonomy" id="53359"/>
    <lineage>
        <taxon>Bacteria</taxon>
        <taxon>Bacillati</taxon>
        <taxon>Actinomycetota</taxon>
        <taxon>Actinomycetes</taxon>
        <taxon>Micromonosporales</taxon>
        <taxon>Micromonosporaceae</taxon>
        <taxon>Dactylosporangium</taxon>
    </lineage>
</organism>
<protein>
    <submittedName>
        <fullName evidence="1">Helix-turn-helix domain-containing protein</fullName>
    </submittedName>
</protein>
<evidence type="ECO:0000313" key="2">
    <source>
        <dbReference type="Proteomes" id="UP001059617"/>
    </source>
</evidence>
<evidence type="ECO:0000313" key="1">
    <source>
        <dbReference type="EMBL" id="UWP86511.1"/>
    </source>
</evidence>
<dbReference type="InterPro" id="IPR010982">
    <property type="entry name" value="Lambda_DNA-bd_dom_sf"/>
</dbReference>
<dbReference type="Gene3D" id="1.10.260.40">
    <property type="entry name" value="lambda repressor-like DNA-binding domains"/>
    <property type="match status" value="1"/>
</dbReference>
<sequence>MAQKPAELMPFESPQHYLGAELRAWRLLRGYSLARLGSAVHVSGALLGKIEKAQHWPSKDLVERCDETLSAAGTLTRLYGLACTGFQAGEGLHGSSYGSVGRGDQSPAMAADPVLYSDALAVVADFEVYRRRRLDAVPDAMSAMTAPDVRLARVRGDTRK</sequence>
<gene>
    <name evidence="1" type="ORF">Dfulv_20625</name>
</gene>
<dbReference type="Pfam" id="PF13560">
    <property type="entry name" value="HTH_31"/>
    <property type="match status" value="1"/>
</dbReference>
<name>A0ABY5WB52_9ACTN</name>
<reference evidence="1" key="2">
    <citation type="submission" date="2022-09" db="EMBL/GenBank/DDBJ databases">
        <title>Biosynthetic gene clusters of Dactylosporangioum fulvum.</title>
        <authorList>
            <person name="Caradec T."/>
        </authorList>
    </citation>
    <scope>NUCLEOTIDE SEQUENCE</scope>
    <source>
        <strain evidence="1">NRRL B-16292</strain>
    </source>
</reference>